<dbReference type="InterPro" id="IPR023213">
    <property type="entry name" value="CAT-like_dom_sf"/>
</dbReference>
<dbReference type="SUPFAM" id="SSF47336">
    <property type="entry name" value="ACP-like"/>
    <property type="match status" value="1"/>
</dbReference>
<evidence type="ECO:0000313" key="7">
    <source>
        <dbReference type="Proteomes" id="UP000229897"/>
    </source>
</evidence>
<dbReference type="Gene3D" id="3.30.300.30">
    <property type="match status" value="1"/>
</dbReference>
<gene>
    <name evidence="6" type="ORF">CR152_19105</name>
</gene>
<dbReference type="Pfam" id="PF00550">
    <property type="entry name" value="PP-binding"/>
    <property type="match status" value="1"/>
</dbReference>
<dbReference type="PROSITE" id="PS00012">
    <property type="entry name" value="PHOSPHOPANTETHEINE"/>
    <property type="match status" value="1"/>
</dbReference>
<accession>A0A2D2DN71</accession>
<dbReference type="SUPFAM" id="SSF52777">
    <property type="entry name" value="CoA-dependent acyltransferases"/>
    <property type="match status" value="2"/>
</dbReference>
<keyword evidence="3" id="KW-0596">Phosphopantetheine</keyword>
<dbReference type="InterPro" id="IPR009081">
    <property type="entry name" value="PP-bd_ACP"/>
</dbReference>
<dbReference type="Proteomes" id="UP000229897">
    <property type="component" value="Chromosome"/>
</dbReference>
<dbReference type="GO" id="GO:0031177">
    <property type="term" value="F:phosphopantetheine binding"/>
    <property type="evidence" value="ECO:0007669"/>
    <property type="project" value="InterPro"/>
</dbReference>
<dbReference type="KEGG" id="mass:CR152_19105"/>
<dbReference type="InterPro" id="IPR045851">
    <property type="entry name" value="AMP-bd_C_sf"/>
</dbReference>
<dbReference type="InterPro" id="IPR025110">
    <property type="entry name" value="AMP-bd_C"/>
</dbReference>
<name>A0A2D2DN71_9BURK</name>
<dbReference type="GO" id="GO:0043041">
    <property type="term" value="P:amino acid activation for nonribosomal peptide biosynthetic process"/>
    <property type="evidence" value="ECO:0007669"/>
    <property type="project" value="TreeGrafter"/>
</dbReference>
<dbReference type="PANTHER" id="PTHR45527">
    <property type="entry name" value="NONRIBOSOMAL PEPTIDE SYNTHETASE"/>
    <property type="match status" value="1"/>
</dbReference>
<dbReference type="Gene3D" id="1.10.1200.10">
    <property type="entry name" value="ACP-like"/>
    <property type="match status" value="1"/>
</dbReference>
<dbReference type="FunFam" id="3.30.300.30:FF:000010">
    <property type="entry name" value="Enterobactin synthetase component F"/>
    <property type="match status" value="1"/>
</dbReference>
<evidence type="ECO:0000313" key="6">
    <source>
        <dbReference type="EMBL" id="ATQ76401.1"/>
    </source>
</evidence>
<dbReference type="GO" id="GO:0003824">
    <property type="term" value="F:catalytic activity"/>
    <property type="evidence" value="ECO:0007669"/>
    <property type="project" value="InterPro"/>
</dbReference>
<dbReference type="FunFam" id="1.10.1200.10:FF:000005">
    <property type="entry name" value="Nonribosomal peptide synthetase 1"/>
    <property type="match status" value="1"/>
</dbReference>
<sequence>MELNMTEVTGFRASPQQAACWSLQDGAASHPYWASLRLQIDGPCDTAAINARFQALVQAEEILSTRLCAVPGMRLPIQQIGGATAPVLQLGEAQQQDASALQANLWQIGDQRHVLALRAPATHADSASLRLIAAQLIAPGTDSERLQYADYAEWKNTLLETPDAPGTQYWQQQLADPAPPLSLRLGSSGTNGAFQPQSMALATHVDAAVFAAAGYTAAQWLSAAWMIFLSRLSGQSLVEIAYTDSGRGDALDNALGLYELALPVRATIDHQLSMHNQIGALRDAASLALGWRDYHDGGAVPQFGFACVEEPAWPGITVMQEQCIARRFSLRLSVRAGMQRAACAFDYDPALWDAAALQLLAEQWDLFVTALADDSGRPTGGVSLLGPVQRAIVAMPADRPPVEAISIVDLIERQAAQHPAAPALADISATLSYWAMNSRANQLAHRLLRSGVAPGDIVGIVLPRCNDMNVAILAVLKAGAAYLALDPGYPSERLDFMVRDSGVRQVIGYAAQPGTAPHVTIALDQEAPSDAQLPDTNPGLIADLALPAYLIYTSGSSGQPKAVEISHRSLSQSTQVRMAFYRQPVRAFLLLSSFSFDSSVAGIFWTLAQGGKLVLPASGDELVLDTLCNLIEKHAVSHSLSLPSLYGALLDHASPVRLAGIATWIVAGEACTDALVARHHDLLPQASLVNEYGPTEGGVWASAEVLTCARAAGIGRPVAGMTVDLVNEYGAAAAIGETGEIYLAGAQLASGYRGHPEQTAASFASQAHIAGGQRAYRSGDLACWNADGRLHFLGRRDHQVKIRGHRVELAEIERHLLGHGDIGDCVVVAQEQAGGKRLLAYFTGRQASPPDDGALRNYLAERLPAYMVPALFIALRTMPLTPNGKRDVNALPDPDSAARMRDQYVAPRTALEKELADICAGVLRLPRIGVTDNFFQVGGDSILSLQVVTRANRSGITLSTRQVFEHQTVEAMAAVAEWRQADSFEADVGWLQSWTDGAMLDAFALGATRYRMDAGEVLAAALARALLAERDGGPLRLTRLHDGGNGQYVTHHAFQAGDTGWQSFAHEAKAALRREAEAGPAGDVCLAVSEAAGTALEVQPARAQAPLQLAATLLPHALTLAWSADSGHYTEERLHQLSAAVAQGLLELAQHCAANAGAGLMAQDFPAAGLDQDALEELLAELNSDSAS</sequence>
<dbReference type="SUPFAM" id="SSF56801">
    <property type="entry name" value="Acetyl-CoA synthetase-like"/>
    <property type="match status" value="1"/>
</dbReference>
<dbReference type="InterPro" id="IPR000873">
    <property type="entry name" value="AMP-dep_synth/lig_dom"/>
</dbReference>
<dbReference type="InterPro" id="IPR001242">
    <property type="entry name" value="Condensation_dom"/>
</dbReference>
<reference evidence="6" key="1">
    <citation type="submission" date="2017-10" db="EMBL/GenBank/DDBJ databases">
        <title>Massilia psychrophilum sp. nov., a novel purple-pigmented bacterium isolated from Tianshan glacier, Xinjiang Municipality, China.</title>
        <authorList>
            <person name="Wang H."/>
        </authorList>
    </citation>
    <scope>NUCLEOTIDE SEQUENCE [LARGE SCALE GENOMIC DNA]</scope>
    <source>
        <strain evidence="6">B2</strain>
    </source>
</reference>
<dbReference type="Pfam" id="PF00668">
    <property type="entry name" value="Condensation"/>
    <property type="match status" value="1"/>
</dbReference>
<dbReference type="InterPro" id="IPR042099">
    <property type="entry name" value="ANL_N_sf"/>
</dbReference>
<dbReference type="InterPro" id="IPR010071">
    <property type="entry name" value="AA_adenyl_dom"/>
</dbReference>
<dbReference type="Pfam" id="PF00501">
    <property type="entry name" value="AMP-binding"/>
    <property type="match status" value="1"/>
</dbReference>
<dbReference type="SMART" id="SM00823">
    <property type="entry name" value="PKS_PP"/>
    <property type="match status" value="1"/>
</dbReference>
<dbReference type="NCBIfam" id="TIGR01733">
    <property type="entry name" value="AA-adenyl-dom"/>
    <property type="match status" value="1"/>
</dbReference>
<dbReference type="InterPro" id="IPR036736">
    <property type="entry name" value="ACP-like_sf"/>
</dbReference>
<evidence type="ECO:0000256" key="2">
    <source>
        <dbReference type="ARBA" id="ARBA00006432"/>
    </source>
</evidence>
<evidence type="ECO:0000256" key="1">
    <source>
        <dbReference type="ARBA" id="ARBA00001957"/>
    </source>
</evidence>
<dbReference type="Gene3D" id="3.40.50.12780">
    <property type="entry name" value="N-terminal domain of ligase-like"/>
    <property type="match status" value="1"/>
</dbReference>
<keyword evidence="4" id="KW-0597">Phosphoprotein</keyword>
<evidence type="ECO:0000256" key="3">
    <source>
        <dbReference type="ARBA" id="ARBA00022450"/>
    </source>
</evidence>
<evidence type="ECO:0000256" key="4">
    <source>
        <dbReference type="ARBA" id="ARBA00022553"/>
    </source>
</evidence>
<keyword evidence="7" id="KW-1185">Reference proteome</keyword>
<dbReference type="Pfam" id="PF13193">
    <property type="entry name" value="AMP-binding_C"/>
    <property type="match status" value="1"/>
</dbReference>
<dbReference type="EMBL" id="CP024608">
    <property type="protein sequence ID" value="ATQ76401.1"/>
    <property type="molecule type" value="Genomic_DNA"/>
</dbReference>
<evidence type="ECO:0000259" key="5">
    <source>
        <dbReference type="PROSITE" id="PS50075"/>
    </source>
</evidence>
<feature type="domain" description="Carrier" evidence="5">
    <location>
        <begin position="906"/>
        <end position="980"/>
    </location>
</feature>
<protein>
    <submittedName>
        <fullName evidence="6">Non-ribosomal peptide synthetase</fullName>
    </submittedName>
</protein>
<dbReference type="AlphaFoldDB" id="A0A2D2DN71"/>
<comment type="cofactor">
    <cofactor evidence="1">
        <name>pantetheine 4'-phosphate</name>
        <dbReference type="ChEBI" id="CHEBI:47942"/>
    </cofactor>
</comment>
<dbReference type="CDD" id="cd05930">
    <property type="entry name" value="A_NRPS"/>
    <property type="match status" value="1"/>
</dbReference>
<dbReference type="OrthoDB" id="6297021at2"/>
<dbReference type="PROSITE" id="PS50075">
    <property type="entry name" value="CARRIER"/>
    <property type="match status" value="1"/>
</dbReference>
<dbReference type="InterPro" id="IPR020845">
    <property type="entry name" value="AMP-binding_CS"/>
</dbReference>
<dbReference type="Gene3D" id="3.30.559.10">
    <property type="entry name" value="Chloramphenicol acetyltransferase-like domain"/>
    <property type="match status" value="1"/>
</dbReference>
<dbReference type="GO" id="GO:0005737">
    <property type="term" value="C:cytoplasm"/>
    <property type="evidence" value="ECO:0007669"/>
    <property type="project" value="TreeGrafter"/>
</dbReference>
<dbReference type="Gene3D" id="3.30.559.30">
    <property type="entry name" value="Nonribosomal peptide synthetase, condensation domain"/>
    <property type="match status" value="1"/>
</dbReference>
<proteinExistence type="inferred from homology"/>
<comment type="similarity">
    <text evidence="2">Belongs to the ATP-dependent AMP-binding enzyme family.</text>
</comment>
<dbReference type="PROSITE" id="PS00455">
    <property type="entry name" value="AMP_BINDING"/>
    <property type="match status" value="1"/>
</dbReference>
<dbReference type="InterPro" id="IPR020806">
    <property type="entry name" value="PKS_PP-bd"/>
</dbReference>
<dbReference type="InterPro" id="IPR006162">
    <property type="entry name" value="Ppantetheine_attach_site"/>
</dbReference>
<dbReference type="PANTHER" id="PTHR45527:SF1">
    <property type="entry name" value="FATTY ACID SYNTHASE"/>
    <property type="match status" value="1"/>
</dbReference>
<organism evidence="6 7">
    <name type="scientific">Massilia violaceinigra</name>
    <dbReference type="NCBI Taxonomy" id="2045208"/>
    <lineage>
        <taxon>Bacteria</taxon>
        <taxon>Pseudomonadati</taxon>
        <taxon>Pseudomonadota</taxon>
        <taxon>Betaproteobacteria</taxon>
        <taxon>Burkholderiales</taxon>
        <taxon>Oxalobacteraceae</taxon>
        <taxon>Telluria group</taxon>
        <taxon>Massilia</taxon>
    </lineage>
</organism>
<dbReference type="GO" id="GO:0044550">
    <property type="term" value="P:secondary metabolite biosynthetic process"/>
    <property type="evidence" value="ECO:0007669"/>
    <property type="project" value="TreeGrafter"/>
</dbReference>